<sequence length="55" mass="6518">MLNRYKAMQEKALQEENERKEKMKAKVKEIQEKNKDTLSSVSEVVFEKNFTLVVV</sequence>
<proteinExistence type="predicted"/>
<reference evidence="2" key="1">
    <citation type="journal article" date="2019" name="bioRxiv">
        <title>The Genome of the Zebra Mussel, Dreissena polymorpha: A Resource for Invasive Species Research.</title>
        <authorList>
            <person name="McCartney M.A."/>
            <person name="Auch B."/>
            <person name="Kono T."/>
            <person name="Mallez S."/>
            <person name="Zhang Y."/>
            <person name="Obille A."/>
            <person name="Becker A."/>
            <person name="Abrahante J.E."/>
            <person name="Garbe J."/>
            <person name="Badalamenti J.P."/>
            <person name="Herman A."/>
            <person name="Mangelson H."/>
            <person name="Liachko I."/>
            <person name="Sullivan S."/>
            <person name="Sone E.D."/>
            <person name="Koren S."/>
            <person name="Silverstein K.A.T."/>
            <person name="Beckman K.B."/>
            <person name="Gohl D.M."/>
        </authorList>
    </citation>
    <scope>NUCLEOTIDE SEQUENCE</scope>
    <source>
        <strain evidence="2">Duluth1</strain>
        <tissue evidence="2">Whole animal</tissue>
    </source>
</reference>
<dbReference type="AlphaFoldDB" id="A0A9D4CUK1"/>
<gene>
    <name evidence="2" type="ORF">DPMN_040069</name>
</gene>
<dbReference type="EMBL" id="JAIWYP010000011">
    <property type="protein sequence ID" value="KAH3733637.1"/>
    <property type="molecule type" value="Genomic_DNA"/>
</dbReference>
<accession>A0A9D4CUK1</accession>
<protein>
    <submittedName>
        <fullName evidence="2">Uncharacterized protein</fullName>
    </submittedName>
</protein>
<dbReference type="Proteomes" id="UP000828390">
    <property type="component" value="Unassembled WGS sequence"/>
</dbReference>
<evidence type="ECO:0000313" key="2">
    <source>
        <dbReference type="EMBL" id="KAH3733637.1"/>
    </source>
</evidence>
<keyword evidence="3" id="KW-1185">Reference proteome</keyword>
<evidence type="ECO:0000313" key="3">
    <source>
        <dbReference type="Proteomes" id="UP000828390"/>
    </source>
</evidence>
<name>A0A9D4CUK1_DREPO</name>
<comment type="caution">
    <text evidence="2">The sequence shown here is derived from an EMBL/GenBank/DDBJ whole genome shotgun (WGS) entry which is preliminary data.</text>
</comment>
<evidence type="ECO:0000256" key="1">
    <source>
        <dbReference type="SAM" id="MobiDB-lite"/>
    </source>
</evidence>
<feature type="compositionally biased region" description="Basic and acidic residues" evidence="1">
    <location>
        <begin position="7"/>
        <end position="20"/>
    </location>
</feature>
<feature type="region of interest" description="Disordered" evidence="1">
    <location>
        <begin position="1"/>
        <end position="20"/>
    </location>
</feature>
<organism evidence="2 3">
    <name type="scientific">Dreissena polymorpha</name>
    <name type="common">Zebra mussel</name>
    <name type="synonym">Mytilus polymorpha</name>
    <dbReference type="NCBI Taxonomy" id="45954"/>
    <lineage>
        <taxon>Eukaryota</taxon>
        <taxon>Metazoa</taxon>
        <taxon>Spiralia</taxon>
        <taxon>Lophotrochozoa</taxon>
        <taxon>Mollusca</taxon>
        <taxon>Bivalvia</taxon>
        <taxon>Autobranchia</taxon>
        <taxon>Heteroconchia</taxon>
        <taxon>Euheterodonta</taxon>
        <taxon>Imparidentia</taxon>
        <taxon>Neoheterodontei</taxon>
        <taxon>Myida</taxon>
        <taxon>Dreissenoidea</taxon>
        <taxon>Dreissenidae</taxon>
        <taxon>Dreissena</taxon>
    </lineage>
</organism>
<reference evidence="2" key="2">
    <citation type="submission" date="2020-11" db="EMBL/GenBank/DDBJ databases">
        <authorList>
            <person name="McCartney M.A."/>
            <person name="Auch B."/>
            <person name="Kono T."/>
            <person name="Mallez S."/>
            <person name="Becker A."/>
            <person name="Gohl D.M."/>
            <person name="Silverstein K.A.T."/>
            <person name="Koren S."/>
            <person name="Bechman K.B."/>
            <person name="Herman A."/>
            <person name="Abrahante J.E."/>
            <person name="Garbe J."/>
        </authorList>
    </citation>
    <scope>NUCLEOTIDE SEQUENCE</scope>
    <source>
        <strain evidence="2">Duluth1</strain>
        <tissue evidence="2">Whole animal</tissue>
    </source>
</reference>